<dbReference type="AlphaFoldDB" id="A0A3M7SIB3"/>
<dbReference type="Gene3D" id="3.80.10.10">
    <property type="entry name" value="Ribonuclease Inhibitor"/>
    <property type="match status" value="2"/>
</dbReference>
<dbReference type="STRING" id="10195.A0A3M7SIB3"/>
<dbReference type="SMART" id="SM00365">
    <property type="entry name" value="LRR_SD22"/>
    <property type="match status" value="5"/>
</dbReference>
<evidence type="ECO:0000256" key="2">
    <source>
        <dbReference type="ARBA" id="ARBA00022737"/>
    </source>
</evidence>
<reference evidence="3 4" key="1">
    <citation type="journal article" date="2018" name="Sci. Rep.">
        <title>Genomic signatures of local adaptation to the degree of environmental predictability in rotifers.</title>
        <authorList>
            <person name="Franch-Gras L."/>
            <person name="Hahn C."/>
            <person name="Garcia-Roger E.M."/>
            <person name="Carmona M.J."/>
            <person name="Serra M."/>
            <person name="Gomez A."/>
        </authorList>
    </citation>
    <scope>NUCLEOTIDE SEQUENCE [LARGE SCALE GENOMIC DNA]</scope>
    <source>
        <strain evidence="3">HYR1</strain>
    </source>
</reference>
<dbReference type="SMART" id="SM00369">
    <property type="entry name" value="LRR_TYP"/>
    <property type="match status" value="6"/>
</dbReference>
<keyword evidence="2" id="KW-0677">Repeat</keyword>
<gene>
    <name evidence="3" type="ORF">BpHYR1_013027</name>
</gene>
<protein>
    <submittedName>
        <fullName evidence="3">Leucine-rich repeat-containing 57 isoform X2</fullName>
    </submittedName>
</protein>
<evidence type="ECO:0000256" key="1">
    <source>
        <dbReference type="ARBA" id="ARBA00022614"/>
    </source>
</evidence>
<dbReference type="OrthoDB" id="1728874at2759"/>
<dbReference type="InterPro" id="IPR003591">
    <property type="entry name" value="Leu-rich_rpt_typical-subtyp"/>
</dbReference>
<dbReference type="InterPro" id="IPR001611">
    <property type="entry name" value="Leu-rich_rpt"/>
</dbReference>
<dbReference type="Pfam" id="PF13855">
    <property type="entry name" value="LRR_8"/>
    <property type="match status" value="1"/>
</dbReference>
<name>A0A3M7SIB3_BRAPC</name>
<dbReference type="Proteomes" id="UP000276133">
    <property type="component" value="Unassembled WGS sequence"/>
</dbReference>
<dbReference type="InterPro" id="IPR032675">
    <property type="entry name" value="LRR_dom_sf"/>
</dbReference>
<evidence type="ECO:0000313" key="3">
    <source>
        <dbReference type="EMBL" id="RNA35469.1"/>
    </source>
</evidence>
<dbReference type="PROSITE" id="PS51450">
    <property type="entry name" value="LRR"/>
    <property type="match status" value="4"/>
</dbReference>
<keyword evidence="4" id="KW-1185">Reference proteome</keyword>
<keyword evidence="1" id="KW-0433">Leucine-rich repeat</keyword>
<proteinExistence type="predicted"/>
<dbReference type="PANTHER" id="PTHR48051">
    <property type="match status" value="1"/>
</dbReference>
<dbReference type="PANTHER" id="PTHR48051:SF54">
    <property type="entry name" value="LEUCINE-RICH REPEAT-CONTAINING PROTEIN"/>
    <property type="match status" value="1"/>
</dbReference>
<dbReference type="InterPro" id="IPR050216">
    <property type="entry name" value="LRR_domain-containing"/>
</dbReference>
<comment type="caution">
    <text evidence="3">The sequence shown here is derived from an EMBL/GenBank/DDBJ whole genome shotgun (WGS) entry which is preliminary data.</text>
</comment>
<accession>A0A3M7SIB3</accession>
<dbReference type="EMBL" id="REGN01001322">
    <property type="protein sequence ID" value="RNA35469.1"/>
    <property type="molecule type" value="Genomic_DNA"/>
</dbReference>
<dbReference type="PRINTS" id="PR00019">
    <property type="entry name" value="LEURICHRPT"/>
</dbReference>
<sequence length="253" mass="29328">MSKKIDLITKKFYLKMGNELSRHIEQAKKTGVLQLRDFKLTKVPPELFQIAKSIRNLDLSHNRLTIITSNLFTNMENLKTLNISNNKIESISGEIGRCVKLESLDMSHNLLKDIPNSVNQLKNLKKISINNNQLTRIPKELSQLTQLDFVDLSSNKIKEIEDYVENFYCIELNLNENKIKSISEKISACPRLKVIRLEKNCLQVSSLPVSILKDSQVSLINFDGNHFSKKDFENLDGYEKYMERYTATRRKFD</sequence>
<dbReference type="GO" id="GO:0005737">
    <property type="term" value="C:cytoplasm"/>
    <property type="evidence" value="ECO:0007669"/>
    <property type="project" value="TreeGrafter"/>
</dbReference>
<dbReference type="SUPFAM" id="SSF52058">
    <property type="entry name" value="L domain-like"/>
    <property type="match status" value="1"/>
</dbReference>
<dbReference type="Pfam" id="PF12799">
    <property type="entry name" value="LRR_4"/>
    <property type="match status" value="1"/>
</dbReference>
<organism evidence="3 4">
    <name type="scientific">Brachionus plicatilis</name>
    <name type="common">Marine rotifer</name>
    <name type="synonym">Brachionus muelleri</name>
    <dbReference type="NCBI Taxonomy" id="10195"/>
    <lineage>
        <taxon>Eukaryota</taxon>
        <taxon>Metazoa</taxon>
        <taxon>Spiralia</taxon>
        <taxon>Gnathifera</taxon>
        <taxon>Rotifera</taxon>
        <taxon>Eurotatoria</taxon>
        <taxon>Monogononta</taxon>
        <taxon>Pseudotrocha</taxon>
        <taxon>Ploima</taxon>
        <taxon>Brachionidae</taxon>
        <taxon>Brachionus</taxon>
    </lineage>
</organism>
<evidence type="ECO:0000313" key="4">
    <source>
        <dbReference type="Proteomes" id="UP000276133"/>
    </source>
</evidence>
<dbReference type="InterPro" id="IPR025875">
    <property type="entry name" value="Leu-rich_rpt_4"/>
</dbReference>
<dbReference type="FunFam" id="3.80.10.10:FF:000230">
    <property type="entry name" value="Leucine-rich repeat-containing protein 57"/>
    <property type="match status" value="1"/>
</dbReference>